<sequence>MIEDKDEIETQGDGTMNPVMRDVKTHIETERLILKMPEPGDGTAVNAAIQRSVNELKPWLGFVQETPTVEDTESNAREAHAKFLLRQNLRYLVFLKEDRTFVGSTGFHRMDWDVPKFELGYWMDTAHSGKGYMREAVEALTAYALNDLGGARVEIRCESENKRSRAIPESLGFELEGTLRNDDLSVDGKRLTDTCIYAKVREKGA</sequence>
<feature type="domain" description="N-acetyltransferase" evidence="1">
    <location>
        <begin position="43"/>
        <end position="192"/>
    </location>
</feature>
<dbReference type="GO" id="GO:0008999">
    <property type="term" value="F:protein-N-terminal-alanine acetyltransferase activity"/>
    <property type="evidence" value="ECO:0007669"/>
    <property type="project" value="TreeGrafter"/>
</dbReference>
<gene>
    <name evidence="2" type="ORF">SAMN05421677_113105</name>
</gene>
<keyword evidence="3" id="KW-1185">Reference proteome</keyword>
<dbReference type="Pfam" id="PF13302">
    <property type="entry name" value="Acetyltransf_3"/>
    <property type="match status" value="1"/>
</dbReference>
<dbReference type="Proteomes" id="UP000198860">
    <property type="component" value="Unassembled WGS sequence"/>
</dbReference>
<dbReference type="AlphaFoldDB" id="A0A1H0QS96"/>
<dbReference type="PANTHER" id="PTHR43441">
    <property type="entry name" value="RIBOSOMAL-PROTEIN-SERINE ACETYLTRANSFERASE"/>
    <property type="match status" value="1"/>
</dbReference>
<dbReference type="PROSITE" id="PS51186">
    <property type="entry name" value="GNAT"/>
    <property type="match status" value="1"/>
</dbReference>
<dbReference type="PANTHER" id="PTHR43441:SF3">
    <property type="entry name" value="ACETYLTRANSFERASE"/>
    <property type="match status" value="1"/>
</dbReference>
<dbReference type="Gene3D" id="3.40.630.30">
    <property type="match status" value="1"/>
</dbReference>
<dbReference type="SUPFAM" id="SSF55729">
    <property type="entry name" value="Acyl-CoA N-acyltransferases (Nat)"/>
    <property type="match status" value="1"/>
</dbReference>
<evidence type="ECO:0000313" key="3">
    <source>
        <dbReference type="Proteomes" id="UP000198860"/>
    </source>
</evidence>
<dbReference type="GO" id="GO:1990189">
    <property type="term" value="F:protein N-terminal-serine acetyltransferase activity"/>
    <property type="evidence" value="ECO:0007669"/>
    <property type="project" value="TreeGrafter"/>
</dbReference>
<dbReference type="InterPro" id="IPR016181">
    <property type="entry name" value="Acyl_CoA_acyltransferase"/>
</dbReference>
<evidence type="ECO:0000259" key="1">
    <source>
        <dbReference type="PROSITE" id="PS51186"/>
    </source>
</evidence>
<proteinExistence type="predicted"/>
<dbReference type="GO" id="GO:0005737">
    <property type="term" value="C:cytoplasm"/>
    <property type="evidence" value="ECO:0007669"/>
    <property type="project" value="TreeGrafter"/>
</dbReference>
<dbReference type="InterPro" id="IPR051908">
    <property type="entry name" value="Ribosomal_N-acetyltransferase"/>
</dbReference>
<keyword evidence="2" id="KW-0808">Transferase</keyword>
<accession>A0A1H0QS96</accession>
<dbReference type="EMBL" id="FNIZ01000013">
    <property type="protein sequence ID" value="SDP20050.1"/>
    <property type="molecule type" value="Genomic_DNA"/>
</dbReference>
<dbReference type="STRING" id="240303.SAMN05421677_113105"/>
<evidence type="ECO:0000313" key="2">
    <source>
        <dbReference type="EMBL" id="SDP20050.1"/>
    </source>
</evidence>
<organism evidence="2 3">
    <name type="scientific">Halobacillus aidingensis</name>
    <dbReference type="NCBI Taxonomy" id="240303"/>
    <lineage>
        <taxon>Bacteria</taxon>
        <taxon>Bacillati</taxon>
        <taxon>Bacillota</taxon>
        <taxon>Bacilli</taxon>
        <taxon>Bacillales</taxon>
        <taxon>Bacillaceae</taxon>
        <taxon>Halobacillus</taxon>
    </lineage>
</organism>
<reference evidence="3" key="1">
    <citation type="submission" date="2016-10" db="EMBL/GenBank/DDBJ databases">
        <authorList>
            <person name="Varghese N."/>
            <person name="Submissions S."/>
        </authorList>
    </citation>
    <scope>NUCLEOTIDE SEQUENCE [LARGE SCALE GENOMIC DNA]</scope>
    <source>
        <strain evidence="3">CGMCC 1.3703</strain>
    </source>
</reference>
<protein>
    <submittedName>
        <fullName evidence="2">Protein N-acetyltransferase, RimJ/RimL family</fullName>
    </submittedName>
</protein>
<name>A0A1H0QS96_HALAD</name>
<dbReference type="InterPro" id="IPR000182">
    <property type="entry name" value="GNAT_dom"/>
</dbReference>